<dbReference type="KEGG" id="cput:CONPUDRAFT_155475"/>
<organism evidence="1 2">
    <name type="scientific">Coniophora puteana (strain RWD-64-598)</name>
    <name type="common">Brown rot fungus</name>
    <dbReference type="NCBI Taxonomy" id="741705"/>
    <lineage>
        <taxon>Eukaryota</taxon>
        <taxon>Fungi</taxon>
        <taxon>Dikarya</taxon>
        <taxon>Basidiomycota</taxon>
        <taxon>Agaricomycotina</taxon>
        <taxon>Agaricomycetes</taxon>
        <taxon>Agaricomycetidae</taxon>
        <taxon>Boletales</taxon>
        <taxon>Coniophorineae</taxon>
        <taxon>Coniophoraceae</taxon>
        <taxon>Coniophora</taxon>
    </lineage>
</organism>
<name>A0A5M3MLK4_CONPW</name>
<dbReference type="Pfam" id="PF20414">
    <property type="entry name" value="DUF6698"/>
    <property type="match status" value="1"/>
</dbReference>
<accession>A0A5M3MLK4</accession>
<dbReference type="RefSeq" id="XP_007770378.1">
    <property type="nucleotide sequence ID" value="XM_007772188.1"/>
</dbReference>
<dbReference type="EMBL" id="JH711580">
    <property type="protein sequence ID" value="EIW80112.1"/>
    <property type="molecule type" value="Genomic_DNA"/>
</dbReference>
<dbReference type="Proteomes" id="UP000053558">
    <property type="component" value="Unassembled WGS sequence"/>
</dbReference>
<dbReference type="InterPro" id="IPR046521">
    <property type="entry name" value="DUF6698"/>
</dbReference>
<sequence>MFLDGKASAFGTTLPHSLKKKMCHMSKGKLLWHDKVFDFIKSSALAVLNLLKTTGMSDELKKCIKKLCNQVSVTRSTDFNPIKDIIGQYATINPQRPLDPYVGKGVPCNKWGFNHVQPGKLLCPIEHLLKYLKDSDRTCAKLKAGDLSLRSLPSFVFESNGEPCMHLDGGYDKDYVAKGMFEGFLLIRVGKHIMVAPKAALKDDPLPLSCRSKGLIMDTPCIIAEHLPYLTLAGRSAMSTQQWGAIADGGYVWEKEYNRMLTLVLDPLHEEEIANALHYLNLKIFGHEKGMVNDSSDDNNDSDEKNNKDSFYIWLWEQAKAKQAACEWAQTKLWAHTADITLQADADHAAVGDLLNAAINEVTGNEETATHEVS</sequence>
<evidence type="ECO:0000313" key="2">
    <source>
        <dbReference type="Proteomes" id="UP000053558"/>
    </source>
</evidence>
<dbReference type="AlphaFoldDB" id="A0A5M3MLK4"/>
<evidence type="ECO:0000313" key="1">
    <source>
        <dbReference type="EMBL" id="EIW80112.1"/>
    </source>
</evidence>
<reference evidence="2" key="1">
    <citation type="journal article" date="2012" name="Science">
        <title>The Paleozoic origin of enzymatic lignin decomposition reconstructed from 31 fungal genomes.</title>
        <authorList>
            <person name="Floudas D."/>
            <person name="Binder M."/>
            <person name="Riley R."/>
            <person name="Barry K."/>
            <person name="Blanchette R.A."/>
            <person name="Henrissat B."/>
            <person name="Martinez A.T."/>
            <person name="Otillar R."/>
            <person name="Spatafora J.W."/>
            <person name="Yadav J.S."/>
            <person name="Aerts A."/>
            <person name="Benoit I."/>
            <person name="Boyd A."/>
            <person name="Carlson A."/>
            <person name="Copeland A."/>
            <person name="Coutinho P.M."/>
            <person name="de Vries R.P."/>
            <person name="Ferreira P."/>
            <person name="Findley K."/>
            <person name="Foster B."/>
            <person name="Gaskell J."/>
            <person name="Glotzer D."/>
            <person name="Gorecki P."/>
            <person name="Heitman J."/>
            <person name="Hesse C."/>
            <person name="Hori C."/>
            <person name="Igarashi K."/>
            <person name="Jurgens J.A."/>
            <person name="Kallen N."/>
            <person name="Kersten P."/>
            <person name="Kohler A."/>
            <person name="Kuees U."/>
            <person name="Kumar T.K.A."/>
            <person name="Kuo A."/>
            <person name="LaButti K."/>
            <person name="Larrondo L.F."/>
            <person name="Lindquist E."/>
            <person name="Ling A."/>
            <person name="Lombard V."/>
            <person name="Lucas S."/>
            <person name="Lundell T."/>
            <person name="Martin R."/>
            <person name="McLaughlin D.J."/>
            <person name="Morgenstern I."/>
            <person name="Morin E."/>
            <person name="Murat C."/>
            <person name="Nagy L.G."/>
            <person name="Nolan M."/>
            <person name="Ohm R.A."/>
            <person name="Patyshakuliyeva A."/>
            <person name="Rokas A."/>
            <person name="Ruiz-Duenas F.J."/>
            <person name="Sabat G."/>
            <person name="Salamov A."/>
            <person name="Samejima M."/>
            <person name="Schmutz J."/>
            <person name="Slot J.C."/>
            <person name="St John F."/>
            <person name="Stenlid J."/>
            <person name="Sun H."/>
            <person name="Sun S."/>
            <person name="Syed K."/>
            <person name="Tsang A."/>
            <person name="Wiebenga A."/>
            <person name="Young D."/>
            <person name="Pisabarro A."/>
            <person name="Eastwood D.C."/>
            <person name="Martin F."/>
            <person name="Cullen D."/>
            <person name="Grigoriev I.V."/>
            <person name="Hibbett D.S."/>
        </authorList>
    </citation>
    <scope>NUCLEOTIDE SEQUENCE [LARGE SCALE GENOMIC DNA]</scope>
    <source>
        <strain evidence="2">RWD-64-598 SS2</strain>
    </source>
</reference>
<gene>
    <name evidence="1" type="ORF">CONPUDRAFT_155475</name>
</gene>
<dbReference type="OrthoDB" id="3220614at2759"/>
<protein>
    <submittedName>
        <fullName evidence="1">Uncharacterized protein</fullName>
    </submittedName>
</protein>
<dbReference type="GeneID" id="19203449"/>
<keyword evidence="2" id="KW-1185">Reference proteome</keyword>
<proteinExistence type="predicted"/>
<comment type="caution">
    <text evidence="1">The sequence shown here is derived from an EMBL/GenBank/DDBJ whole genome shotgun (WGS) entry which is preliminary data.</text>
</comment>